<evidence type="ECO:0000259" key="1">
    <source>
        <dbReference type="Pfam" id="PF08450"/>
    </source>
</evidence>
<dbReference type="InterPro" id="IPR051288">
    <property type="entry name" value="Serum_paraoxonase/arylesterase"/>
</dbReference>
<proteinExistence type="predicted"/>
<dbReference type="Proteomes" id="UP000016930">
    <property type="component" value="Unassembled WGS sequence"/>
</dbReference>
<organism evidence="2 3">
    <name type="scientific">Ceriporiopsis subvermispora (strain B)</name>
    <name type="common">White-rot fungus</name>
    <name type="synonym">Gelatoporia subvermispora</name>
    <dbReference type="NCBI Taxonomy" id="914234"/>
    <lineage>
        <taxon>Eukaryota</taxon>
        <taxon>Fungi</taxon>
        <taxon>Dikarya</taxon>
        <taxon>Basidiomycota</taxon>
        <taxon>Agaricomycotina</taxon>
        <taxon>Agaricomycetes</taxon>
        <taxon>Polyporales</taxon>
        <taxon>Gelatoporiaceae</taxon>
        <taxon>Gelatoporia</taxon>
    </lineage>
</organism>
<dbReference type="HOGENOM" id="CLU_033924_2_0_1"/>
<dbReference type="PANTHER" id="PTHR11799:SF12">
    <property type="entry name" value="PARAOXONASE-RELATED"/>
    <property type="match status" value="1"/>
</dbReference>
<sequence length="389" mass="42327">MGRILSIGGVLLVAVLAGLYQVAIGPLLNTAGVFRPVQPLNNHDCKIITEVGNGCEKLLLDEATGIVYMTCVDMYSRPKWLPAVSHLDESGVVDGYVATYDPDTDKVTRLEIVGKTFDRGLSLHGFDFVHSTSDPSEITFFFINHQAPRGGINAKKVGANSVIEVMKGTVGSTKLTYVSTIEDPVIMTPNDLVASLDGKSFWFTNDKGAKTGWSREFETFFPIKRTSVGYCELGKSCKFAAEKLPGSNGIAWSKTNDTFFVANTPLGQVNVLEKQSDNTLVLTDTITVGFAIDNLILDRDGALWAATFPKALQIVARFSDLTKQAPAGAHRVTMNTDRSAYFGEKYKVDRMFEDDGTIVAGPTSVVHDARRGLLYMHGVVSPHMAVCKI</sequence>
<feature type="domain" description="SMP-30/Gluconolactonase/LRE-like region" evidence="1">
    <location>
        <begin position="160"/>
        <end position="319"/>
    </location>
</feature>
<dbReference type="InterPro" id="IPR013658">
    <property type="entry name" value="SGL"/>
</dbReference>
<accession>M2RFL6</accession>
<dbReference type="InterPro" id="IPR011042">
    <property type="entry name" value="6-blade_b-propeller_TolB-like"/>
</dbReference>
<reference evidence="2 3" key="1">
    <citation type="journal article" date="2012" name="Proc. Natl. Acad. Sci. U.S.A.">
        <title>Comparative genomics of Ceriporiopsis subvermispora and Phanerochaete chrysosporium provide insight into selective ligninolysis.</title>
        <authorList>
            <person name="Fernandez-Fueyo E."/>
            <person name="Ruiz-Duenas F.J."/>
            <person name="Ferreira P."/>
            <person name="Floudas D."/>
            <person name="Hibbett D.S."/>
            <person name="Canessa P."/>
            <person name="Larrondo L.F."/>
            <person name="James T.Y."/>
            <person name="Seelenfreund D."/>
            <person name="Lobos S."/>
            <person name="Polanco R."/>
            <person name="Tello M."/>
            <person name="Honda Y."/>
            <person name="Watanabe T."/>
            <person name="Watanabe T."/>
            <person name="Ryu J.S."/>
            <person name="Kubicek C.P."/>
            <person name="Schmoll M."/>
            <person name="Gaskell J."/>
            <person name="Hammel K.E."/>
            <person name="St John F.J."/>
            <person name="Vanden Wymelenberg A."/>
            <person name="Sabat G."/>
            <person name="Splinter BonDurant S."/>
            <person name="Syed K."/>
            <person name="Yadav J.S."/>
            <person name="Doddapaneni H."/>
            <person name="Subramanian V."/>
            <person name="Lavin J.L."/>
            <person name="Oguiza J.A."/>
            <person name="Perez G."/>
            <person name="Pisabarro A.G."/>
            <person name="Ramirez L."/>
            <person name="Santoyo F."/>
            <person name="Master E."/>
            <person name="Coutinho P.M."/>
            <person name="Henrissat B."/>
            <person name="Lombard V."/>
            <person name="Magnuson J.K."/>
            <person name="Kuees U."/>
            <person name="Hori C."/>
            <person name="Igarashi K."/>
            <person name="Samejima M."/>
            <person name="Held B.W."/>
            <person name="Barry K.W."/>
            <person name="LaButti K.M."/>
            <person name="Lapidus A."/>
            <person name="Lindquist E.A."/>
            <person name="Lucas S.M."/>
            <person name="Riley R."/>
            <person name="Salamov A.A."/>
            <person name="Hoffmeister D."/>
            <person name="Schwenk D."/>
            <person name="Hadar Y."/>
            <person name="Yarden O."/>
            <person name="de Vries R.P."/>
            <person name="Wiebenga A."/>
            <person name="Stenlid J."/>
            <person name="Eastwood D."/>
            <person name="Grigoriev I.V."/>
            <person name="Berka R.M."/>
            <person name="Blanchette R.A."/>
            <person name="Kersten P."/>
            <person name="Martinez A.T."/>
            <person name="Vicuna R."/>
            <person name="Cullen D."/>
        </authorList>
    </citation>
    <scope>NUCLEOTIDE SEQUENCE [LARGE SCALE GENOMIC DNA]</scope>
    <source>
        <strain evidence="2 3">B</strain>
    </source>
</reference>
<dbReference type="Pfam" id="PF08450">
    <property type="entry name" value="SGL"/>
    <property type="match status" value="1"/>
</dbReference>
<name>M2RFL6_CERS8</name>
<protein>
    <recommendedName>
        <fullName evidence="1">SMP-30/Gluconolactonase/LRE-like region domain-containing protein</fullName>
    </recommendedName>
</protein>
<dbReference type="EMBL" id="KB445796">
    <property type="protein sequence ID" value="EMD37606.1"/>
    <property type="molecule type" value="Genomic_DNA"/>
</dbReference>
<dbReference type="PANTHER" id="PTHR11799">
    <property type="entry name" value="PARAOXONASE"/>
    <property type="match status" value="1"/>
</dbReference>
<dbReference type="AlphaFoldDB" id="M2RFL6"/>
<evidence type="ECO:0000313" key="2">
    <source>
        <dbReference type="EMBL" id="EMD37606.1"/>
    </source>
</evidence>
<dbReference type="Gene3D" id="2.120.10.30">
    <property type="entry name" value="TolB, C-terminal domain"/>
    <property type="match status" value="1"/>
</dbReference>
<keyword evidence="3" id="KW-1185">Reference proteome</keyword>
<dbReference type="SUPFAM" id="SSF63829">
    <property type="entry name" value="Calcium-dependent phosphotriesterase"/>
    <property type="match status" value="1"/>
</dbReference>
<evidence type="ECO:0000313" key="3">
    <source>
        <dbReference type="Proteomes" id="UP000016930"/>
    </source>
</evidence>
<gene>
    <name evidence="2" type="ORF">CERSUDRAFT_154342</name>
</gene>
<dbReference type="OrthoDB" id="5307922at2759"/>